<evidence type="ECO:0000313" key="2">
    <source>
        <dbReference type="Proteomes" id="UP000266482"/>
    </source>
</evidence>
<evidence type="ECO:0008006" key="3">
    <source>
        <dbReference type="Google" id="ProtNLM"/>
    </source>
</evidence>
<dbReference type="InterPro" id="IPR004027">
    <property type="entry name" value="SEC_C_motif"/>
</dbReference>
<accession>A0A3A1VGL7</accession>
<dbReference type="OrthoDB" id="9814022at2"/>
<reference evidence="1 2" key="1">
    <citation type="submission" date="2018-09" db="EMBL/GenBank/DDBJ databases">
        <title>Paenibacillus aracenensis nov. sp. isolated from a cave in southern Spain.</title>
        <authorList>
            <person name="Jurado V."/>
            <person name="Gutierrez-Patricio S."/>
            <person name="Gonzalez-Pimentel J.L."/>
            <person name="Miller A.Z."/>
            <person name="Laiz L."/>
            <person name="Saiz-Jimenez C."/>
        </authorList>
    </citation>
    <scope>NUCLEOTIDE SEQUENCE [LARGE SCALE GENOMIC DNA]</scope>
    <source>
        <strain evidence="1 2">DSM 22867</strain>
    </source>
</reference>
<organism evidence="1 2">
    <name type="scientific">Paenibacillus nanensis</name>
    <dbReference type="NCBI Taxonomy" id="393251"/>
    <lineage>
        <taxon>Bacteria</taxon>
        <taxon>Bacillati</taxon>
        <taxon>Bacillota</taxon>
        <taxon>Bacilli</taxon>
        <taxon>Bacillales</taxon>
        <taxon>Paenibacillaceae</taxon>
        <taxon>Paenibacillus</taxon>
    </lineage>
</organism>
<sequence length="403" mass="44427">MAEKLKEKAEKMTIDAMGKMVEEENKRQQKAEAKRWTPIDPAVSLTDALSRLTKDELTAIRVRLDIKGASSLKKADLIEKLAEALMQDIPQLLQAFDEKSYSLVKELAEQDGCGAAGKWRRAMVDSMCKLGIVFTGTVNGKESLVMPAELAAVVREADSADLSAVVKRNTEWCRLTNGMLLYYGSLRIEDLKQLLAKYTGKAVEATEIVRILTFNADQYSYVMDNDGFSNIEALDAGVLEEHDKRQDLSFYPFTKPQLLRAGEAGFIERNEAYRTFAAFLATYYDMDQAEAIEISNACVIGMQAGDSLQQLVEFLGESLEMDENSMRMVVDRLVPFMNGTPLWTLKGYAPTELSAKSNAAPLAAPVRAAGSSNVVSFQTGKKIGRNEPCPCGSGKKFKKCCGA</sequence>
<name>A0A3A1VGL7_9BACL</name>
<evidence type="ECO:0000313" key="1">
    <source>
        <dbReference type="EMBL" id="RIX59717.1"/>
    </source>
</evidence>
<gene>
    <name evidence="1" type="ORF">D3P08_06210</name>
</gene>
<dbReference type="RefSeq" id="WP_119598549.1">
    <property type="nucleotide sequence ID" value="NZ_QXQA01000002.1"/>
</dbReference>
<proteinExistence type="predicted"/>
<dbReference type="SUPFAM" id="SSF103642">
    <property type="entry name" value="Sec-C motif"/>
    <property type="match status" value="1"/>
</dbReference>
<comment type="caution">
    <text evidence="1">The sequence shown here is derived from an EMBL/GenBank/DDBJ whole genome shotgun (WGS) entry which is preliminary data.</text>
</comment>
<dbReference type="Proteomes" id="UP000266482">
    <property type="component" value="Unassembled WGS sequence"/>
</dbReference>
<dbReference type="EMBL" id="QXQA01000002">
    <property type="protein sequence ID" value="RIX59717.1"/>
    <property type="molecule type" value="Genomic_DNA"/>
</dbReference>
<protein>
    <recommendedName>
        <fullName evidence="3">Zinc chelation protein SecC</fullName>
    </recommendedName>
</protein>
<dbReference type="Gene3D" id="3.10.450.50">
    <property type="match status" value="1"/>
</dbReference>
<keyword evidence="2" id="KW-1185">Reference proteome</keyword>
<dbReference type="AlphaFoldDB" id="A0A3A1VGL7"/>
<dbReference type="Pfam" id="PF02810">
    <property type="entry name" value="SEC-C"/>
    <property type="match status" value="1"/>
</dbReference>